<protein>
    <submittedName>
        <fullName evidence="3">Hydroxysteroid 17-beta dehydrogenase 4</fullName>
    </submittedName>
</protein>
<dbReference type="GO" id="GO:0044594">
    <property type="term" value="F:17-beta-hydroxysteroid dehydrogenase (NAD+) activity"/>
    <property type="evidence" value="ECO:0007669"/>
    <property type="project" value="TreeGrafter"/>
</dbReference>
<dbReference type="PANTHER" id="PTHR13078">
    <property type="entry name" value="PEROXISOMAL MULTIFUNCTIONAL ENZYME TYPE 2-RELATED"/>
    <property type="match status" value="1"/>
</dbReference>
<reference evidence="3" key="1">
    <citation type="journal article" date="2018" name="Genome Biol. Evol.">
        <title>Nephromyces encodes a urate metabolism pathway and predicted peroxisomes, demonstrating these are not ancient losses of apicomplexans.</title>
        <authorList>
            <person name="Paight C."/>
            <person name="Slamovits C.H."/>
            <person name="Saffo M.B."/>
            <person name="Lane C.E."/>
        </authorList>
    </citation>
    <scope>NUCLEOTIDE SEQUENCE</scope>
    <source>
        <strain evidence="3">Neph394</strain>
    </source>
</reference>
<dbReference type="GO" id="GO:0004300">
    <property type="term" value="F:enoyl-CoA hydratase activity"/>
    <property type="evidence" value="ECO:0007669"/>
    <property type="project" value="TreeGrafter"/>
</dbReference>
<name>A0A3Q8UBM8_9APIC</name>
<dbReference type="GO" id="GO:0006635">
    <property type="term" value="P:fatty acid beta-oxidation"/>
    <property type="evidence" value="ECO:0007669"/>
    <property type="project" value="TreeGrafter"/>
</dbReference>
<dbReference type="AlphaFoldDB" id="A0A3Q8UBM8"/>
<dbReference type="InterPro" id="IPR002539">
    <property type="entry name" value="MaoC-like_dom"/>
</dbReference>
<evidence type="ECO:0000259" key="2">
    <source>
        <dbReference type="Pfam" id="PF22622"/>
    </source>
</evidence>
<dbReference type="GO" id="GO:0003857">
    <property type="term" value="F:(3S)-3-hydroxyacyl-CoA dehydrogenase (NAD+) activity"/>
    <property type="evidence" value="ECO:0007669"/>
    <property type="project" value="TreeGrafter"/>
</dbReference>
<dbReference type="Pfam" id="PF01575">
    <property type="entry name" value="MaoC_dehydratas"/>
    <property type="match status" value="1"/>
</dbReference>
<dbReference type="Gene3D" id="3.10.129.10">
    <property type="entry name" value="Hotdog Thioesterase"/>
    <property type="match status" value="1"/>
</dbReference>
<evidence type="ECO:0000259" key="1">
    <source>
        <dbReference type="Pfam" id="PF01575"/>
    </source>
</evidence>
<feature type="domain" description="MaoC-like" evidence="1">
    <location>
        <begin position="189"/>
        <end position="301"/>
    </location>
</feature>
<dbReference type="EMBL" id="MK266163">
    <property type="protein sequence ID" value="AZL94355.1"/>
    <property type="molecule type" value="mRNA"/>
</dbReference>
<sequence>MAKASNEFAAQNEIDVEKPEKVIPSLCEGFVLGRRRSSYGFTNCILYALGVGASQDPLDATDLQYTYENHENFTPLPTFGCVIPEMQLTFDGLQRCPGLPDFNPMMLLHGEHKLILPAPLPVNEEVEAVAKIKNVFDKKSGALVIIQTDVYSIATGSLICVNEASLFIRGIGGFGGLSGSKQKKPIQIPARPPDHIFTKKTVPNQALIYRLCGDYNPLHVDPEMAALGGFNSPILHGLCFFGIAGLGVVRTACRGDANSIKSIEARFSNAVIPGQTLKVEIWEESGDCLFRVINMDTQKECVSNGLATLRNSSASKL</sequence>
<organism evidence="3">
    <name type="scientific">Nephromyces sp. MMRI</name>
    <dbReference type="NCBI Taxonomy" id="2496275"/>
    <lineage>
        <taxon>Eukaryota</taxon>
        <taxon>Sar</taxon>
        <taxon>Alveolata</taxon>
        <taxon>Apicomplexa</taxon>
        <taxon>Aconoidasida</taxon>
        <taxon>Nephromycida</taxon>
        <taxon>Nephromyces</taxon>
    </lineage>
</organism>
<feature type="domain" description="Peroxisomal multifunctional enzyme type 2-like N-terminal" evidence="2">
    <location>
        <begin position="39"/>
        <end position="170"/>
    </location>
</feature>
<proteinExistence type="evidence at transcript level"/>
<evidence type="ECO:0000313" key="3">
    <source>
        <dbReference type="EMBL" id="AZL94355.1"/>
    </source>
</evidence>
<dbReference type="SUPFAM" id="SSF54637">
    <property type="entry name" value="Thioesterase/thiol ester dehydrase-isomerase"/>
    <property type="match status" value="2"/>
</dbReference>
<dbReference type="InterPro" id="IPR054357">
    <property type="entry name" value="MFE-2_N"/>
</dbReference>
<dbReference type="PANTHER" id="PTHR13078:SF56">
    <property type="entry name" value="PEROXISOMAL MULTIFUNCTIONAL ENZYME TYPE 2"/>
    <property type="match status" value="1"/>
</dbReference>
<dbReference type="InterPro" id="IPR029069">
    <property type="entry name" value="HotDog_dom_sf"/>
</dbReference>
<dbReference type="Pfam" id="PF22622">
    <property type="entry name" value="MFE-2_hydrat-2_N"/>
    <property type="match status" value="1"/>
</dbReference>
<accession>A0A3Q8UBM8</accession>
<dbReference type="CDD" id="cd03448">
    <property type="entry name" value="HDE_HSD"/>
    <property type="match status" value="1"/>
</dbReference>
<dbReference type="GO" id="GO:0005777">
    <property type="term" value="C:peroxisome"/>
    <property type="evidence" value="ECO:0007669"/>
    <property type="project" value="TreeGrafter"/>
</dbReference>